<reference evidence="3" key="1">
    <citation type="journal article" date="2019" name="Int. J. Syst. Evol. Microbiol.">
        <title>The Global Catalogue of Microorganisms (GCM) 10K type strain sequencing project: providing services to taxonomists for standard genome sequencing and annotation.</title>
        <authorList>
            <consortium name="The Broad Institute Genomics Platform"/>
            <consortium name="The Broad Institute Genome Sequencing Center for Infectious Disease"/>
            <person name="Wu L."/>
            <person name="Ma J."/>
        </authorList>
    </citation>
    <scope>NUCLEOTIDE SEQUENCE [LARGE SCALE GENOMIC DNA]</scope>
    <source>
        <strain evidence="3">KACC 14058</strain>
    </source>
</reference>
<evidence type="ECO:0000313" key="3">
    <source>
        <dbReference type="Proteomes" id="UP001595880"/>
    </source>
</evidence>
<keyword evidence="3" id="KW-1185">Reference proteome</keyword>
<keyword evidence="2" id="KW-0808">Transferase</keyword>
<dbReference type="Gene3D" id="3.40.50.720">
    <property type="entry name" value="NAD(P)-binding Rossmann-like Domain"/>
    <property type="match status" value="1"/>
</dbReference>
<dbReference type="Pfam" id="PF00899">
    <property type="entry name" value="ThiF"/>
    <property type="match status" value="1"/>
</dbReference>
<gene>
    <name evidence="2" type="ORF">ACFOZ1_04900</name>
</gene>
<dbReference type="PANTHER" id="PTHR10953">
    <property type="entry name" value="UBIQUITIN-ACTIVATING ENZYME E1"/>
    <property type="match status" value="1"/>
</dbReference>
<feature type="domain" description="THIF-type NAD/FAD binding fold" evidence="1">
    <location>
        <begin position="8"/>
        <end position="244"/>
    </location>
</feature>
<dbReference type="InterPro" id="IPR000594">
    <property type="entry name" value="ThiF_NAD_FAD-bd"/>
</dbReference>
<dbReference type="SUPFAM" id="SSF69572">
    <property type="entry name" value="Activating enzymes of the ubiquitin-like proteins"/>
    <property type="match status" value="1"/>
</dbReference>
<dbReference type="EMBL" id="JBHSDV010000001">
    <property type="protein sequence ID" value="MFC4387143.1"/>
    <property type="molecule type" value="Genomic_DNA"/>
</dbReference>
<keyword evidence="2" id="KW-0548">Nucleotidyltransferase</keyword>
<evidence type="ECO:0000313" key="2">
    <source>
        <dbReference type="EMBL" id="MFC4387143.1"/>
    </source>
</evidence>
<proteinExistence type="predicted"/>
<dbReference type="GO" id="GO:0016779">
    <property type="term" value="F:nucleotidyltransferase activity"/>
    <property type="evidence" value="ECO:0007669"/>
    <property type="project" value="UniProtKB-KW"/>
</dbReference>
<evidence type="ECO:0000259" key="1">
    <source>
        <dbReference type="Pfam" id="PF00899"/>
    </source>
</evidence>
<name>A0ABV8VRQ4_9BACI</name>
<accession>A0ABV8VRQ4</accession>
<protein>
    <submittedName>
        <fullName evidence="2">ThiF family adenylyltransferase</fullName>
    </submittedName>
</protein>
<dbReference type="InterPro" id="IPR045886">
    <property type="entry name" value="ThiF/MoeB/HesA"/>
</dbReference>
<sequence>MHTDLRRYHRQMMFQHIGDSGQEKLLEKNVLIVGCGALGSSIAEMLVRAGVGNLTIIDRDYVDLTNLQRQHLFTEEDVLNHTPKVIAAKQQLNKINSQVNIEAVVLDANPNSLEPYLNNIDLVMDATDNFDIRFVINDLCQKYEIPWIFGACVGSAGMSYTILPKKTPCMDCLLKVTPMFGATCDAVGVIGPAVQVVVSYQVTEALKLLVEANDKLRTTLILFDLWQNQFQSIDVTKAKDANCKSCGDNQTYPSLDYANQQKVAVLCGRDTVQIRGKQFELNELAIHVQKFGEMVMNPFLIRLKLEEHEMVFFQDGRVFVHGTNSIASAKKLYYQIVG</sequence>
<dbReference type="InterPro" id="IPR035985">
    <property type="entry name" value="Ubiquitin-activating_enz"/>
</dbReference>
<dbReference type="PANTHER" id="PTHR10953:SF102">
    <property type="entry name" value="ADENYLYLTRANSFERASE AND SULFURTRANSFERASE MOCS3"/>
    <property type="match status" value="1"/>
</dbReference>
<comment type="caution">
    <text evidence="2">The sequence shown here is derived from an EMBL/GenBank/DDBJ whole genome shotgun (WGS) entry which is preliminary data.</text>
</comment>
<dbReference type="CDD" id="cd00757">
    <property type="entry name" value="ThiF_MoeB_HesA_family"/>
    <property type="match status" value="1"/>
</dbReference>
<dbReference type="Proteomes" id="UP001595880">
    <property type="component" value="Unassembled WGS sequence"/>
</dbReference>
<dbReference type="RefSeq" id="WP_390196550.1">
    <property type="nucleotide sequence ID" value="NZ_JBHSDV010000001.1"/>
</dbReference>
<organism evidence="2 3">
    <name type="scientific">Gracilibacillus marinus</name>
    <dbReference type="NCBI Taxonomy" id="630535"/>
    <lineage>
        <taxon>Bacteria</taxon>
        <taxon>Bacillati</taxon>
        <taxon>Bacillota</taxon>
        <taxon>Bacilli</taxon>
        <taxon>Bacillales</taxon>
        <taxon>Bacillaceae</taxon>
        <taxon>Gracilibacillus</taxon>
    </lineage>
</organism>